<keyword evidence="7 10" id="KW-0733">Signal recognition particle</keyword>
<evidence type="ECO:0000256" key="7">
    <source>
        <dbReference type="ARBA" id="ARBA00023135"/>
    </source>
</evidence>
<feature type="region of interest" description="Disordered" evidence="11">
    <location>
        <begin position="385"/>
        <end position="404"/>
    </location>
</feature>
<feature type="compositionally biased region" description="Basic and acidic residues" evidence="11">
    <location>
        <begin position="391"/>
        <end position="402"/>
    </location>
</feature>
<dbReference type="PANTHER" id="PTHR11564">
    <property type="entry name" value="SIGNAL RECOGNITION PARTICLE 54K PROTEIN SRP54"/>
    <property type="match status" value="1"/>
</dbReference>
<evidence type="ECO:0000313" key="14">
    <source>
        <dbReference type="Proteomes" id="UP001460679"/>
    </source>
</evidence>
<dbReference type="InterPro" id="IPR036891">
    <property type="entry name" value="Signal_recog_part_SRP54_M_sf"/>
</dbReference>
<dbReference type="InterPro" id="IPR042101">
    <property type="entry name" value="SRP54_N_sf"/>
</dbReference>
<evidence type="ECO:0000256" key="2">
    <source>
        <dbReference type="ARBA" id="ARBA00022490"/>
    </source>
</evidence>
<evidence type="ECO:0000256" key="9">
    <source>
        <dbReference type="ARBA" id="ARBA00048027"/>
    </source>
</evidence>
<dbReference type="SMART" id="SM00962">
    <property type="entry name" value="SRP54"/>
    <property type="match status" value="1"/>
</dbReference>
<dbReference type="Gene3D" id="1.10.260.30">
    <property type="entry name" value="Signal recognition particle, SRP54 subunit, M-domain"/>
    <property type="match status" value="1"/>
</dbReference>
<evidence type="ECO:0000256" key="6">
    <source>
        <dbReference type="ARBA" id="ARBA00023134"/>
    </source>
</evidence>
<keyword evidence="5 10" id="KW-0694">RNA-binding</keyword>
<dbReference type="PROSITE" id="PS00300">
    <property type="entry name" value="SRP54"/>
    <property type="match status" value="1"/>
</dbReference>
<dbReference type="SUPFAM" id="SSF47364">
    <property type="entry name" value="Domain of the SRP/SRP receptor G-proteins"/>
    <property type="match status" value="1"/>
</dbReference>
<dbReference type="Gene3D" id="3.40.50.300">
    <property type="entry name" value="P-loop containing nucleotide triphosphate hydrolases"/>
    <property type="match status" value="1"/>
</dbReference>
<feature type="binding site" evidence="10">
    <location>
        <begin position="247"/>
        <end position="250"/>
    </location>
    <ligand>
        <name>GTP</name>
        <dbReference type="ChEBI" id="CHEBI:37565"/>
    </ligand>
</feature>
<keyword evidence="4 10" id="KW-0378">Hydrolase</keyword>
<keyword evidence="6 10" id="KW-0342">GTP-binding</keyword>
<protein>
    <recommendedName>
        <fullName evidence="10">Signal recognition particle protein</fullName>
        <ecNumber evidence="10">3.6.5.4</ecNumber>
    </recommendedName>
    <alternativeName>
        <fullName evidence="10">Fifty-four homolog</fullName>
    </alternativeName>
</protein>
<feature type="domain" description="SRP54-type proteins GTP-binding" evidence="12">
    <location>
        <begin position="268"/>
        <end position="281"/>
    </location>
</feature>
<dbReference type="InterPro" id="IPR013822">
    <property type="entry name" value="Signal_recog_particl_SRP54_hlx"/>
</dbReference>
<dbReference type="InterPro" id="IPR036225">
    <property type="entry name" value="SRP/SRP_N"/>
</dbReference>
<dbReference type="Gene3D" id="1.20.120.140">
    <property type="entry name" value="Signal recognition particle SRP54, nucleotide-binding domain"/>
    <property type="match status" value="1"/>
</dbReference>
<evidence type="ECO:0000256" key="3">
    <source>
        <dbReference type="ARBA" id="ARBA00022741"/>
    </source>
</evidence>
<evidence type="ECO:0000256" key="1">
    <source>
        <dbReference type="ARBA" id="ARBA00005450"/>
    </source>
</evidence>
<dbReference type="SUPFAM" id="SSF47446">
    <property type="entry name" value="Signal peptide-binding domain"/>
    <property type="match status" value="1"/>
</dbReference>
<dbReference type="SMART" id="SM00382">
    <property type="entry name" value="AAA"/>
    <property type="match status" value="1"/>
</dbReference>
<comment type="similarity">
    <text evidence="1 10">Belongs to the GTP-binding SRP family. SRP54 subfamily.</text>
</comment>
<evidence type="ECO:0000313" key="13">
    <source>
        <dbReference type="EMBL" id="WXL28644.1"/>
    </source>
</evidence>
<feature type="binding site" evidence="10">
    <location>
        <begin position="189"/>
        <end position="193"/>
    </location>
    <ligand>
        <name>GTP</name>
        <dbReference type="ChEBI" id="CHEBI:37565"/>
    </ligand>
</feature>
<dbReference type="EMBL" id="CP148066">
    <property type="protein sequence ID" value="WXL28644.1"/>
    <property type="molecule type" value="Genomic_DNA"/>
</dbReference>
<dbReference type="InterPro" id="IPR022941">
    <property type="entry name" value="SRP54"/>
</dbReference>
<reference evidence="13" key="1">
    <citation type="submission" date="2024-03" db="EMBL/GenBank/DDBJ databases">
        <title>Complete genome sequence of Mycoplasma gypis type strain B1/T1.</title>
        <authorList>
            <person name="Spergser J."/>
        </authorList>
    </citation>
    <scope>NUCLEOTIDE SEQUENCE [LARGE SCALE GENOMIC DNA]</scope>
    <source>
        <strain evidence="13">B1/T1</strain>
    </source>
</reference>
<organism evidence="13 14">
    <name type="scientific">[Mycoplasma] gypis</name>
    <dbReference type="NCBI Taxonomy" id="92404"/>
    <lineage>
        <taxon>Bacteria</taxon>
        <taxon>Bacillati</taxon>
        <taxon>Mycoplasmatota</taxon>
        <taxon>Mycoplasmoidales</taxon>
        <taxon>Metamycoplasmataceae</taxon>
        <taxon>Metamycoplasma</taxon>
    </lineage>
</organism>
<gene>
    <name evidence="10 13" type="primary">ffh</name>
    <name evidence="13" type="ORF">WG616_01250</name>
</gene>
<comment type="domain">
    <text evidence="10">Composed of three domains: the N-terminal N domain, which is responsible for interactions with the ribosome, the central G domain, which binds GTP, and the C-terminal M domain, which binds the RNA and the signal sequence of the RNC.</text>
</comment>
<dbReference type="InterPro" id="IPR004125">
    <property type="entry name" value="Signal_recog_particle_SRP54_M"/>
</dbReference>
<dbReference type="SMART" id="SM00963">
    <property type="entry name" value="SRP54_N"/>
    <property type="match status" value="1"/>
</dbReference>
<evidence type="ECO:0000256" key="10">
    <source>
        <dbReference type="HAMAP-Rule" id="MF_00306"/>
    </source>
</evidence>
<dbReference type="Pfam" id="PF00448">
    <property type="entry name" value="SRP54"/>
    <property type="match status" value="1"/>
</dbReference>
<dbReference type="SUPFAM" id="SSF52540">
    <property type="entry name" value="P-loop containing nucleoside triphosphate hydrolases"/>
    <property type="match status" value="1"/>
</dbReference>
<feature type="binding site" evidence="10">
    <location>
        <begin position="106"/>
        <end position="113"/>
    </location>
    <ligand>
        <name>GTP</name>
        <dbReference type="ChEBI" id="CHEBI:37565"/>
    </ligand>
</feature>
<comment type="function">
    <text evidence="10">Involved in targeting and insertion of nascent membrane proteins into the cytoplasmic membrane. Binds to the hydrophobic signal sequence of the ribosome-nascent chain (RNC) as it emerges from the ribosomes. The SRP-RNC complex is then targeted to the cytoplasmic membrane where it interacts with the SRP receptor FtsY.</text>
</comment>
<evidence type="ECO:0000256" key="11">
    <source>
        <dbReference type="SAM" id="MobiDB-lite"/>
    </source>
</evidence>
<evidence type="ECO:0000259" key="12">
    <source>
        <dbReference type="PROSITE" id="PS00300"/>
    </source>
</evidence>
<proteinExistence type="inferred from homology"/>
<accession>A0ABZ2RU55</accession>
<dbReference type="Pfam" id="PF02881">
    <property type="entry name" value="SRP54_N"/>
    <property type="match status" value="1"/>
</dbReference>
<comment type="subunit">
    <text evidence="10">Part of the signal recognition particle protein translocation system, which is composed of SRP and FtsY.</text>
</comment>
<comment type="catalytic activity">
    <reaction evidence="9 10">
        <text>GTP + H2O = GDP + phosphate + H(+)</text>
        <dbReference type="Rhea" id="RHEA:19669"/>
        <dbReference type="ChEBI" id="CHEBI:15377"/>
        <dbReference type="ChEBI" id="CHEBI:15378"/>
        <dbReference type="ChEBI" id="CHEBI:37565"/>
        <dbReference type="ChEBI" id="CHEBI:43474"/>
        <dbReference type="ChEBI" id="CHEBI:58189"/>
        <dbReference type="EC" id="3.6.5.4"/>
    </reaction>
</comment>
<evidence type="ECO:0000256" key="5">
    <source>
        <dbReference type="ARBA" id="ARBA00022884"/>
    </source>
</evidence>
<keyword evidence="8 10" id="KW-0687">Ribonucleoprotein</keyword>
<dbReference type="HAMAP" id="MF_00306">
    <property type="entry name" value="SRP54"/>
    <property type="match status" value="1"/>
</dbReference>
<evidence type="ECO:0000256" key="4">
    <source>
        <dbReference type="ARBA" id="ARBA00022801"/>
    </source>
</evidence>
<dbReference type="InterPro" id="IPR027417">
    <property type="entry name" value="P-loop_NTPase"/>
</dbReference>
<dbReference type="PANTHER" id="PTHR11564:SF5">
    <property type="entry name" value="SIGNAL RECOGNITION PARTICLE SUBUNIT SRP54"/>
    <property type="match status" value="1"/>
</dbReference>
<dbReference type="InterPro" id="IPR004780">
    <property type="entry name" value="SRP"/>
</dbReference>
<sequence length="447" mass="50340">MFDFIGNRIQKSIEKMNKKTLIKEEDVLEIIREVKLSLLEADVNLEVVKEFTKEVKAKILESGKIGNLDAQQTVIKIFQEELVRILGTKTVNLKFENKPTKIMMIGLQGSGKTTTTAKLATYLRKKKFTQNPLMVGADIYRPAARDQLKTLAKQINTDFYTNSIDNALEIVKESLEVAKENQNDLVLIDTAGRLAIDEELMNELVQIKKYTKPDYIFLVIDAMSGQDIINVAKTFNEHLNLSGTIITKLDSDTRGGGALSITHLLKLPILFIGTGEKISAIETFHPDRMAKRILGMGDLVSLVESASENIDESKAKKLGQRFISGQFSLDDLMETMNQMRKLGKMTKIIKMIPGLGNKINEEQIEKAEEKFNVYRILISSMTKKERKNPKLLKDPSRKERVIKGSGRSAREFNLLLTEYERMAKQMKEMSNGHGGGLSSLMKSSGLF</sequence>
<name>A0ABZ2RU55_9BACT</name>
<comment type="subcellular location">
    <subcellularLocation>
        <location evidence="10">Cytoplasm</location>
    </subcellularLocation>
    <text evidence="10">The SRP-RNC complex is targeted to the cytoplasmic membrane.</text>
</comment>
<dbReference type="Proteomes" id="UP001460679">
    <property type="component" value="Chromosome"/>
</dbReference>
<keyword evidence="14" id="KW-1185">Reference proteome</keyword>
<dbReference type="InterPro" id="IPR003593">
    <property type="entry name" value="AAA+_ATPase"/>
</dbReference>
<dbReference type="NCBIfam" id="TIGR00959">
    <property type="entry name" value="ffh"/>
    <property type="match status" value="1"/>
</dbReference>
<keyword evidence="3 10" id="KW-0547">Nucleotide-binding</keyword>
<dbReference type="RefSeq" id="WP_205499120.1">
    <property type="nucleotide sequence ID" value="NZ_CP148066.1"/>
</dbReference>
<dbReference type="InterPro" id="IPR000897">
    <property type="entry name" value="SRP54_GTPase_dom"/>
</dbReference>
<dbReference type="EC" id="3.6.5.4" evidence="10"/>
<evidence type="ECO:0000256" key="8">
    <source>
        <dbReference type="ARBA" id="ARBA00023274"/>
    </source>
</evidence>
<dbReference type="Pfam" id="PF02978">
    <property type="entry name" value="SRP_SPB"/>
    <property type="match status" value="1"/>
</dbReference>
<keyword evidence="2 10" id="KW-0963">Cytoplasm</keyword>